<comment type="caution">
    <text evidence="1">The sequence shown here is derived from an EMBL/GenBank/DDBJ whole genome shotgun (WGS) entry which is preliminary data.</text>
</comment>
<keyword evidence="2" id="KW-1185">Reference proteome</keyword>
<organism evidence="1 2">
    <name type="scientific">Burkholderia theae</name>
    <dbReference type="NCBI Taxonomy" id="3143496"/>
    <lineage>
        <taxon>Bacteria</taxon>
        <taxon>Pseudomonadati</taxon>
        <taxon>Pseudomonadota</taxon>
        <taxon>Betaproteobacteria</taxon>
        <taxon>Burkholderiales</taxon>
        <taxon>Burkholderiaceae</taxon>
        <taxon>Burkholderia</taxon>
    </lineage>
</organism>
<evidence type="ECO:0000313" key="2">
    <source>
        <dbReference type="Proteomes" id="UP001466933"/>
    </source>
</evidence>
<name>A0ABU9WAD5_9BURK</name>
<protein>
    <submittedName>
        <fullName evidence="1">Uncharacterized protein</fullName>
    </submittedName>
</protein>
<evidence type="ECO:0000313" key="1">
    <source>
        <dbReference type="EMBL" id="MEN2468971.1"/>
    </source>
</evidence>
<reference evidence="1 2" key="1">
    <citation type="submission" date="2024-05" db="EMBL/GenBank/DDBJ databases">
        <title>Burkholderia sp. Nov. a novel bacteria isolated from rhizosphere soil of Camellia sinensis.</title>
        <authorList>
            <person name="Dong Y."/>
        </authorList>
    </citation>
    <scope>NUCLEOTIDE SEQUENCE [LARGE SCALE GENOMIC DNA]</scope>
    <source>
        <strain evidence="1 2">GS2Y</strain>
    </source>
</reference>
<gene>
    <name evidence="1" type="ORF">VOI36_03625</name>
</gene>
<accession>A0ABU9WAD5</accession>
<dbReference type="Proteomes" id="UP001466933">
    <property type="component" value="Unassembled WGS sequence"/>
</dbReference>
<proteinExistence type="predicted"/>
<sequence>MNDHHDGDTRLTEQVVASFGRTPGPRLCVLMQSVAWQFHAFILDRS</sequence>
<dbReference type="RefSeq" id="WP_343490847.1">
    <property type="nucleotide sequence ID" value="NZ_JBCPYA010000001.1"/>
</dbReference>
<dbReference type="EMBL" id="JBCPYA010000001">
    <property type="protein sequence ID" value="MEN2468971.1"/>
    <property type="molecule type" value="Genomic_DNA"/>
</dbReference>